<dbReference type="PANTHER" id="PTHR36066:SF11">
    <property type="entry name" value="TRANSCRIPTION FACTOR BHLH144"/>
    <property type="match status" value="1"/>
</dbReference>
<name>A0A2U1N7D1_ARTAN</name>
<comment type="caution">
    <text evidence="7">The sequence shown here is derived from an EMBL/GenBank/DDBJ whole genome shotgun (WGS) entry which is preliminary data.</text>
</comment>
<dbReference type="PROSITE" id="PS50888">
    <property type="entry name" value="BHLH"/>
    <property type="match status" value="1"/>
</dbReference>
<gene>
    <name evidence="7" type="ORF">CTI12_AA280630</name>
</gene>
<organism evidence="7 8">
    <name type="scientific">Artemisia annua</name>
    <name type="common">Sweet wormwood</name>
    <dbReference type="NCBI Taxonomy" id="35608"/>
    <lineage>
        <taxon>Eukaryota</taxon>
        <taxon>Viridiplantae</taxon>
        <taxon>Streptophyta</taxon>
        <taxon>Embryophyta</taxon>
        <taxon>Tracheophyta</taxon>
        <taxon>Spermatophyta</taxon>
        <taxon>Magnoliopsida</taxon>
        <taxon>eudicotyledons</taxon>
        <taxon>Gunneridae</taxon>
        <taxon>Pentapetalae</taxon>
        <taxon>asterids</taxon>
        <taxon>campanulids</taxon>
        <taxon>Asterales</taxon>
        <taxon>Asteraceae</taxon>
        <taxon>Asteroideae</taxon>
        <taxon>Anthemideae</taxon>
        <taxon>Artemisiinae</taxon>
        <taxon>Artemisia</taxon>
    </lineage>
</organism>
<evidence type="ECO:0000256" key="3">
    <source>
        <dbReference type="ARBA" id="ARBA00023163"/>
    </source>
</evidence>
<evidence type="ECO:0000313" key="8">
    <source>
        <dbReference type="Proteomes" id="UP000245207"/>
    </source>
</evidence>
<dbReference type="OrthoDB" id="1921805at2759"/>
<dbReference type="GO" id="GO:0005634">
    <property type="term" value="C:nucleus"/>
    <property type="evidence" value="ECO:0007669"/>
    <property type="project" value="UniProtKB-SubCell"/>
</dbReference>
<evidence type="ECO:0000256" key="5">
    <source>
        <dbReference type="SAM" id="Phobius"/>
    </source>
</evidence>
<evidence type="ECO:0000256" key="2">
    <source>
        <dbReference type="ARBA" id="ARBA00023015"/>
    </source>
</evidence>
<keyword evidence="3" id="KW-0804">Transcription</keyword>
<dbReference type="InterPro" id="IPR011598">
    <property type="entry name" value="bHLH_dom"/>
</dbReference>
<proteinExistence type="predicted"/>
<accession>A0A2U1N7D1</accession>
<feature type="domain" description="BHLH" evidence="6">
    <location>
        <begin position="107"/>
        <end position="156"/>
    </location>
</feature>
<dbReference type="AlphaFoldDB" id="A0A2U1N7D1"/>
<dbReference type="PANTHER" id="PTHR36066">
    <property type="entry name" value="TRANSCRIPTION FACTOR BHLH145"/>
    <property type="match status" value="1"/>
</dbReference>
<protein>
    <submittedName>
        <fullName evidence="7">Myc-type, basic helix-loop-helix (BHLH) domain-containing protein</fullName>
    </submittedName>
</protein>
<evidence type="ECO:0000256" key="1">
    <source>
        <dbReference type="ARBA" id="ARBA00004123"/>
    </source>
</evidence>
<keyword evidence="5" id="KW-0472">Membrane</keyword>
<evidence type="ECO:0000259" key="6">
    <source>
        <dbReference type="PROSITE" id="PS50888"/>
    </source>
</evidence>
<comment type="subcellular location">
    <subcellularLocation>
        <location evidence="1">Nucleus</location>
    </subcellularLocation>
</comment>
<keyword evidence="5" id="KW-0812">Transmembrane</keyword>
<dbReference type="EMBL" id="PKPP01003441">
    <property type="protein sequence ID" value="PWA69418.1"/>
    <property type="molecule type" value="Genomic_DNA"/>
</dbReference>
<evidence type="ECO:0000256" key="4">
    <source>
        <dbReference type="ARBA" id="ARBA00023242"/>
    </source>
</evidence>
<dbReference type="STRING" id="35608.A0A2U1N7D1"/>
<dbReference type="GO" id="GO:0046983">
    <property type="term" value="F:protein dimerization activity"/>
    <property type="evidence" value="ECO:0007669"/>
    <property type="project" value="InterPro"/>
</dbReference>
<keyword evidence="2" id="KW-0805">Transcription regulation</keyword>
<dbReference type="Proteomes" id="UP000245207">
    <property type="component" value="Unassembled WGS sequence"/>
</dbReference>
<keyword evidence="8" id="KW-1185">Reference proteome</keyword>
<feature type="transmembrane region" description="Helical" evidence="5">
    <location>
        <begin position="20"/>
        <end position="41"/>
    </location>
</feature>
<reference evidence="7 8" key="1">
    <citation type="journal article" date="2018" name="Mol. Plant">
        <title>The genome of Artemisia annua provides insight into the evolution of Asteraceae family and artemisinin biosynthesis.</title>
        <authorList>
            <person name="Shen Q."/>
            <person name="Zhang L."/>
            <person name="Liao Z."/>
            <person name="Wang S."/>
            <person name="Yan T."/>
            <person name="Shi P."/>
            <person name="Liu M."/>
            <person name="Fu X."/>
            <person name="Pan Q."/>
            <person name="Wang Y."/>
            <person name="Lv Z."/>
            <person name="Lu X."/>
            <person name="Zhang F."/>
            <person name="Jiang W."/>
            <person name="Ma Y."/>
            <person name="Chen M."/>
            <person name="Hao X."/>
            <person name="Li L."/>
            <person name="Tang Y."/>
            <person name="Lv G."/>
            <person name="Zhou Y."/>
            <person name="Sun X."/>
            <person name="Brodelius P.E."/>
            <person name="Rose J.K.C."/>
            <person name="Tang K."/>
        </authorList>
    </citation>
    <scope>NUCLEOTIDE SEQUENCE [LARGE SCALE GENOMIC DNA]</scope>
    <source>
        <strain evidence="8">cv. Huhao1</strain>
        <tissue evidence="7">Leaf</tissue>
    </source>
</reference>
<dbReference type="InterPro" id="IPR037546">
    <property type="entry name" value="SAC51-like"/>
</dbReference>
<keyword evidence="5" id="KW-1133">Transmembrane helix</keyword>
<sequence length="167" mass="19247">MGWWVELLLVFGICFYPAIKYGMVGIYCVWMYLIFWIYSSWSRRNLGWGRRNLGWVGSGVGRRLFSGEVQEYEEDELSTARTHRNDLKDTADSCSSRLVKSRMALSSFSHKSSGSSERKREKMRKMVNTIREIVSSGKQMNSVPVIDEVVKYLKSLKIELQEVGVGI</sequence>
<evidence type="ECO:0000313" key="7">
    <source>
        <dbReference type="EMBL" id="PWA69418.1"/>
    </source>
</evidence>
<keyword evidence="4" id="KW-0539">Nucleus</keyword>